<feature type="non-terminal residue" evidence="2">
    <location>
        <position position="102"/>
    </location>
</feature>
<comment type="caution">
    <text evidence="2">The sequence shown here is derived from an EMBL/GenBank/DDBJ whole genome shotgun (WGS) entry which is preliminary data.</text>
</comment>
<dbReference type="RefSeq" id="WP_257468668.1">
    <property type="nucleotide sequence ID" value="NZ_PCHB01000036.1"/>
</dbReference>
<dbReference type="InterPro" id="IPR036188">
    <property type="entry name" value="FAD/NAD-bd_sf"/>
</dbReference>
<feature type="compositionally biased region" description="Basic and acidic residues" evidence="1">
    <location>
        <begin position="1"/>
        <end position="14"/>
    </location>
</feature>
<dbReference type="AlphaFoldDB" id="A0A2N3QPZ9"/>
<name>A0A2N3QPZ9_9BIFI</name>
<evidence type="ECO:0000256" key="1">
    <source>
        <dbReference type="SAM" id="MobiDB-lite"/>
    </source>
</evidence>
<dbReference type="GO" id="GO:0050151">
    <property type="term" value="F:oleate hydratase activity"/>
    <property type="evidence" value="ECO:0007669"/>
    <property type="project" value="InterPro"/>
</dbReference>
<gene>
    <name evidence="2" type="ORF">CQR56_1778</name>
</gene>
<proteinExistence type="predicted"/>
<dbReference type="GO" id="GO:0006631">
    <property type="term" value="P:fatty acid metabolic process"/>
    <property type="evidence" value="ECO:0007669"/>
    <property type="project" value="InterPro"/>
</dbReference>
<protein>
    <submittedName>
        <fullName evidence="2">Myosin-cross-reactive antigen</fullName>
    </submittedName>
</protein>
<dbReference type="GO" id="GO:0071949">
    <property type="term" value="F:FAD binding"/>
    <property type="evidence" value="ECO:0007669"/>
    <property type="project" value="InterPro"/>
</dbReference>
<evidence type="ECO:0000313" key="3">
    <source>
        <dbReference type="Proteomes" id="UP000233783"/>
    </source>
</evidence>
<dbReference type="Pfam" id="PF06100">
    <property type="entry name" value="MCRA"/>
    <property type="match status" value="1"/>
</dbReference>
<dbReference type="Gene3D" id="3.50.50.60">
    <property type="entry name" value="FAD/NAD(P)-binding domain"/>
    <property type="match status" value="1"/>
</dbReference>
<organism evidence="2 3">
    <name type="scientific">Bifidobacterium pseudolongum subsp. globosum</name>
    <dbReference type="NCBI Taxonomy" id="1690"/>
    <lineage>
        <taxon>Bacteria</taxon>
        <taxon>Bacillati</taxon>
        <taxon>Actinomycetota</taxon>
        <taxon>Actinomycetes</taxon>
        <taxon>Bifidobacteriales</taxon>
        <taxon>Bifidobacteriaceae</taxon>
        <taxon>Bifidobacterium</taxon>
    </lineage>
</organism>
<dbReference type="InterPro" id="IPR010354">
    <property type="entry name" value="Oleate_hydratase"/>
</dbReference>
<accession>A0A2N3QPZ9</accession>
<dbReference type="EMBL" id="PCHB01000036">
    <property type="protein sequence ID" value="PKU93750.1"/>
    <property type="molecule type" value="Genomic_DNA"/>
</dbReference>
<dbReference type="Proteomes" id="UP000233783">
    <property type="component" value="Unassembled WGS sequence"/>
</dbReference>
<evidence type="ECO:0000313" key="2">
    <source>
        <dbReference type="EMBL" id="PKU93750.1"/>
    </source>
</evidence>
<feature type="region of interest" description="Disordered" evidence="1">
    <location>
        <begin position="1"/>
        <end position="27"/>
    </location>
</feature>
<sequence length="102" mass="11244">MMEHGPYTLKREEPENGAFPRNPYSTPNKKVAKTLVITDLKNNETKTIELSENDFVFITNGGLVESTTEGNQNTPAGFNPALKKGSGWDTWNRIAAVDPSFG</sequence>
<reference evidence="2 3" key="1">
    <citation type="submission" date="2017-10" db="EMBL/GenBank/DDBJ databases">
        <title>Bifidobacterium genomics.</title>
        <authorList>
            <person name="Lugli G.A."/>
            <person name="Milani C."/>
            <person name="Mancabelli L."/>
        </authorList>
    </citation>
    <scope>NUCLEOTIDE SEQUENCE [LARGE SCALE GENOMIC DNA]</scope>
    <source>
        <strain evidence="2 3">1744B</strain>
    </source>
</reference>